<comment type="caution">
    <text evidence="2">The sequence shown here is derived from an EMBL/GenBank/DDBJ whole genome shotgun (WGS) entry which is preliminary data.</text>
</comment>
<keyword evidence="3" id="KW-1185">Reference proteome</keyword>
<dbReference type="RefSeq" id="WP_116616869.1">
    <property type="nucleotide sequence ID" value="NZ_QENY01000015.1"/>
</dbReference>
<accession>A0A2U0U4M5</accession>
<feature type="chain" id="PRO_5015407826" description="DUF3308 domain-containing protein" evidence="1">
    <location>
        <begin position="20"/>
        <end position="316"/>
    </location>
</feature>
<dbReference type="NCBIfam" id="NF033711">
    <property type="entry name" value="T9SS_PorQ"/>
    <property type="match status" value="1"/>
</dbReference>
<reference evidence="2 3" key="1">
    <citation type="submission" date="2018-05" db="EMBL/GenBank/DDBJ databases">
        <title>Genomic Encyclopedia of Type Strains, Phase IV (KMG-IV): sequencing the most valuable type-strain genomes for metagenomic binning, comparative biology and taxonomic classification.</title>
        <authorList>
            <person name="Goeker M."/>
        </authorList>
    </citation>
    <scope>NUCLEOTIDE SEQUENCE [LARGE SCALE GENOMIC DNA]</scope>
    <source>
        <strain evidence="2 3">DSM 100333</strain>
    </source>
</reference>
<evidence type="ECO:0000313" key="2">
    <source>
        <dbReference type="EMBL" id="PVX51658.1"/>
    </source>
</evidence>
<protein>
    <recommendedName>
        <fullName evidence="4">DUF3308 domain-containing protein</fullName>
    </recommendedName>
</protein>
<feature type="signal peptide" evidence="1">
    <location>
        <begin position="1"/>
        <end position="19"/>
    </location>
</feature>
<dbReference type="OrthoDB" id="9809953at2"/>
<name>A0A2U0U4M5_9BACT</name>
<dbReference type="EMBL" id="QENY01000015">
    <property type="protein sequence ID" value="PVX51658.1"/>
    <property type="molecule type" value="Genomic_DNA"/>
</dbReference>
<dbReference type="NCBIfam" id="NF033709">
    <property type="entry name" value="PorV_fam"/>
    <property type="match status" value="1"/>
</dbReference>
<gene>
    <name evidence="2" type="ORF">C7379_1159</name>
</gene>
<evidence type="ECO:0000256" key="1">
    <source>
        <dbReference type="SAM" id="SignalP"/>
    </source>
</evidence>
<keyword evidence="1" id="KW-0732">Signal</keyword>
<proteinExistence type="predicted"/>
<sequence>MKKALFAFLLTIFAIHAEAQNESQTAYNFLRLPVSAHAAALGGDNVSLAEDDEALIFHNPALLSSVSDKTINLNYMNYMSGVNTASAAFNRVVKERASWAVSAQYMDYGKMKEVDENNVQTGDFSAREIAVAGYFSYMLGRHIAGGIAAKLITSYIGPYNSLAFGVDLGLNYYHPDTEWSVSLVLKNIGGQLEAYHDNYDKMPIDMQLGATKRLHSIPLRISATIVDLNHLDYSMADHLVLGADFLLTETFWIGGGYNFRRAREMRIISADGSHANGRAGLSIGTGLNLERFKLNVAYAKYHVSSSSITVNAAYAL</sequence>
<dbReference type="Proteomes" id="UP000245870">
    <property type="component" value="Unassembled WGS sequence"/>
</dbReference>
<dbReference type="AlphaFoldDB" id="A0A2U0U4M5"/>
<evidence type="ECO:0008006" key="4">
    <source>
        <dbReference type="Google" id="ProtNLM"/>
    </source>
</evidence>
<evidence type="ECO:0000313" key="3">
    <source>
        <dbReference type="Proteomes" id="UP000245870"/>
    </source>
</evidence>
<organism evidence="2 3">
    <name type="scientific">Hallella colorans</name>
    <dbReference type="NCBI Taxonomy" id="1703337"/>
    <lineage>
        <taxon>Bacteria</taxon>
        <taxon>Pseudomonadati</taxon>
        <taxon>Bacteroidota</taxon>
        <taxon>Bacteroidia</taxon>
        <taxon>Bacteroidales</taxon>
        <taxon>Prevotellaceae</taxon>
        <taxon>Hallella</taxon>
    </lineage>
</organism>